<dbReference type="GeneID" id="63712614"/>
<accession>A0A135L843</accession>
<evidence type="ECO:0000256" key="1">
    <source>
        <dbReference type="SAM" id="Coils"/>
    </source>
</evidence>
<dbReference type="RefSeq" id="XP_040643660.1">
    <property type="nucleotide sequence ID" value="XM_040797314.1"/>
</dbReference>
<dbReference type="OMA" id="GGDFMID"/>
<dbReference type="PANTHER" id="PTHR47843">
    <property type="entry name" value="BTB DOMAIN-CONTAINING PROTEIN-RELATED"/>
    <property type="match status" value="1"/>
</dbReference>
<proteinExistence type="predicted"/>
<comment type="caution">
    <text evidence="2">The sequence shown here is derived from an EMBL/GenBank/DDBJ whole genome shotgun (WGS) entry which is preliminary data.</text>
</comment>
<organism evidence="2 3">
    <name type="scientific">Penicillium patulum</name>
    <name type="common">Penicillium griseofulvum</name>
    <dbReference type="NCBI Taxonomy" id="5078"/>
    <lineage>
        <taxon>Eukaryota</taxon>
        <taxon>Fungi</taxon>
        <taxon>Dikarya</taxon>
        <taxon>Ascomycota</taxon>
        <taxon>Pezizomycotina</taxon>
        <taxon>Eurotiomycetes</taxon>
        <taxon>Eurotiomycetidae</taxon>
        <taxon>Eurotiales</taxon>
        <taxon>Aspergillaceae</taxon>
        <taxon>Penicillium</taxon>
    </lineage>
</organism>
<dbReference type="STRING" id="5078.A0A135L843"/>
<dbReference type="Proteomes" id="UP000070168">
    <property type="component" value="Unassembled WGS sequence"/>
</dbReference>
<protein>
    <recommendedName>
        <fullName evidence="4">BTB domain-containing protein</fullName>
    </recommendedName>
</protein>
<dbReference type="EMBL" id="LHQR01000079">
    <property type="protein sequence ID" value="KXG45124.1"/>
    <property type="molecule type" value="Genomic_DNA"/>
</dbReference>
<feature type="coiled-coil region" evidence="1">
    <location>
        <begin position="284"/>
        <end position="318"/>
    </location>
</feature>
<keyword evidence="1" id="KW-0175">Coiled coil</keyword>
<evidence type="ECO:0000313" key="2">
    <source>
        <dbReference type="EMBL" id="KXG45124.1"/>
    </source>
</evidence>
<dbReference type="PANTHER" id="PTHR47843:SF5">
    <property type="entry name" value="BTB_POZ DOMAIN PROTEIN"/>
    <property type="match status" value="1"/>
</dbReference>
<reference evidence="2 3" key="1">
    <citation type="journal article" date="2016" name="BMC Genomics">
        <title>Genome sequencing and secondary metabolism of the postharvest pathogen Penicillium griseofulvum.</title>
        <authorList>
            <person name="Banani H."/>
            <person name="Marcet-Houben M."/>
            <person name="Ballester A.R."/>
            <person name="Abbruscato P."/>
            <person name="Gonzalez-Candelas L."/>
            <person name="Gabaldon T."/>
            <person name="Spadaro D."/>
        </authorList>
    </citation>
    <scope>NUCLEOTIDE SEQUENCE [LARGE SCALE GENOMIC DNA]</scope>
    <source>
        <strain evidence="2 3">PG3</strain>
    </source>
</reference>
<dbReference type="OrthoDB" id="9997739at2759"/>
<keyword evidence="3" id="KW-1185">Reference proteome</keyword>
<evidence type="ECO:0008006" key="4">
    <source>
        <dbReference type="Google" id="ProtNLM"/>
    </source>
</evidence>
<evidence type="ECO:0000313" key="3">
    <source>
        <dbReference type="Proteomes" id="UP000070168"/>
    </source>
</evidence>
<dbReference type="AlphaFoldDB" id="A0A135L843"/>
<gene>
    <name evidence="2" type="ORF">PGRI_096010</name>
</gene>
<sequence>MASRTNFHQFPSTFKDYPLQVIVGPRKTIYYIHPGVLSSCGSPALETRVNAQWIKNGTSGAIDWTEFDEDTIECVLSYLYIEDYDVRGRTFGGKQIGGNDDDQIARQAFLSPKAESSVPDSEILNEAPSERPLTPLSRCLQAGLPAETMQTAAAAFMKVPSACDEGLGDIALMHAKVYCFAHQFLFSRLEGLALQRLTQLLLTCDTPTDPFFLGLTDAIRLVYDSTPKSKSNDPARELFSQYMALKYTIISEESLRALIAEGGDFMIDVTRKLARRISMSGTSTQSLEDHIDELEMNVLRLEQHAENQARLLKRAEEEILEWESWNRGISSKHRKARRMVTPFEFSATHEPSA</sequence>
<name>A0A135L843_PENPA</name>